<feature type="non-terminal residue" evidence="2">
    <location>
        <position position="1"/>
    </location>
</feature>
<comment type="caution">
    <text evidence="2">The sequence shown here is derived from an EMBL/GenBank/DDBJ whole genome shotgun (WGS) entry which is preliminary data.</text>
</comment>
<sequence>GGAGRRSRPVNAEPPAPAQRSTAAGPNFSVTGDS</sequence>
<reference evidence="2 3" key="1">
    <citation type="journal article" date="2018" name="Front. Plant Sci.">
        <title>Red Clover (Trifolium pratense) and Zigzag Clover (T. medium) - A Picture of Genomic Similarities and Differences.</title>
        <authorList>
            <person name="Dluhosova J."/>
            <person name="Istvanek J."/>
            <person name="Nedelnik J."/>
            <person name="Repkova J."/>
        </authorList>
    </citation>
    <scope>NUCLEOTIDE SEQUENCE [LARGE SCALE GENOMIC DNA]</scope>
    <source>
        <strain evidence="3">cv. 10/8</strain>
        <tissue evidence="2">Leaf</tissue>
    </source>
</reference>
<accession>A0A392SQT0</accession>
<dbReference type="EMBL" id="LXQA010413012">
    <property type="protein sequence ID" value="MCI50206.1"/>
    <property type="molecule type" value="Genomic_DNA"/>
</dbReference>
<name>A0A392SQT0_9FABA</name>
<evidence type="ECO:0000313" key="2">
    <source>
        <dbReference type="EMBL" id="MCI50206.1"/>
    </source>
</evidence>
<keyword evidence="3" id="KW-1185">Reference proteome</keyword>
<organism evidence="2 3">
    <name type="scientific">Trifolium medium</name>
    <dbReference type="NCBI Taxonomy" id="97028"/>
    <lineage>
        <taxon>Eukaryota</taxon>
        <taxon>Viridiplantae</taxon>
        <taxon>Streptophyta</taxon>
        <taxon>Embryophyta</taxon>
        <taxon>Tracheophyta</taxon>
        <taxon>Spermatophyta</taxon>
        <taxon>Magnoliopsida</taxon>
        <taxon>eudicotyledons</taxon>
        <taxon>Gunneridae</taxon>
        <taxon>Pentapetalae</taxon>
        <taxon>rosids</taxon>
        <taxon>fabids</taxon>
        <taxon>Fabales</taxon>
        <taxon>Fabaceae</taxon>
        <taxon>Papilionoideae</taxon>
        <taxon>50 kb inversion clade</taxon>
        <taxon>NPAAA clade</taxon>
        <taxon>Hologalegina</taxon>
        <taxon>IRL clade</taxon>
        <taxon>Trifolieae</taxon>
        <taxon>Trifolium</taxon>
    </lineage>
</organism>
<proteinExistence type="predicted"/>
<dbReference type="AlphaFoldDB" id="A0A392SQT0"/>
<feature type="compositionally biased region" description="Polar residues" evidence="1">
    <location>
        <begin position="19"/>
        <end position="34"/>
    </location>
</feature>
<evidence type="ECO:0000313" key="3">
    <source>
        <dbReference type="Proteomes" id="UP000265520"/>
    </source>
</evidence>
<feature type="region of interest" description="Disordered" evidence="1">
    <location>
        <begin position="1"/>
        <end position="34"/>
    </location>
</feature>
<evidence type="ECO:0000256" key="1">
    <source>
        <dbReference type="SAM" id="MobiDB-lite"/>
    </source>
</evidence>
<dbReference type="Proteomes" id="UP000265520">
    <property type="component" value="Unassembled WGS sequence"/>
</dbReference>
<protein>
    <submittedName>
        <fullName evidence="2">Uncharacterized protein</fullName>
    </submittedName>
</protein>